<keyword evidence="4 5" id="KW-0143">Chaperone</keyword>
<dbReference type="PANTHER" id="PTHR33692">
    <property type="entry name" value="RIBOSOME MATURATION FACTOR RIMM"/>
    <property type="match status" value="1"/>
</dbReference>
<dbReference type="Pfam" id="PF01782">
    <property type="entry name" value="RimM"/>
    <property type="match status" value="1"/>
</dbReference>
<evidence type="ECO:0000256" key="1">
    <source>
        <dbReference type="ARBA" id="ARBA00022490"/>
    </source>
</evidence>
<keyword evidence="3 5" id="KW-0698">rRNA processing</keyword>
<comment type="subunit">
    <text evidence="5">Binds ribosomal protein uS19.</text>
</comment>
<dbReference type="InterPro" id="IPR011961">
    <property type="entry name" value="RimM"/>
</dbReference>
<comment type="similarity">
    <text evidence="5">Belongs to the RimM family.</text>
</comment>
<dbReference type="GO" id="GO:0042274">
    <property type="term" value="P:ribosomal small subunit biogenesis"/>
    <property type="evidence" value="ECO:0007669"/>
    <property type="project" value="UniProtKB-UniRule"/>
</dbReference>
<dbReference type="AlphaFoldDB" id="A0A4R9M225"/>
<comment type="caution">
    <text evidence="7">The sequence shown here is derived from an EMBL/GenBank/DDBJ whole genome shotgun (WGS) entry which is preliminary data.</text>
</comment>
<feature type="domain" description="RimM N-terminal" evidence="6">
    <location>
        <begin position="2"/>
        <end position="84"/>
    </location>
</feature>
<dbReference type="NCBIfam" id="TIGR02273">
    <property type="entry name" value="16S_RimM"/>
    <property type="match status" value="1"/>
</dbReference>
<keyword evidence="1 5" id="KW-0963">Cytoplasm</keyword>
<organism evidence="7 8">
    <name type="scientific">Leptospira idonii</name>
    <dbReference type="NCBI Taxonomy" id="1193500"/>
    <lineage>
        <taxon>Bacteria</taxon>
        <taxon>Pseudomonadati</taxon>
        <taxon>Spirochaetota</taxon>
        <taxon>Spirochaetia</taxon>
        <taxon>Leptospirales</taxon>
        <taxon>Leptospiraceae</taxon>
        <taxon>Leptospira</taxon>
    </lineage>
</organism>
<dbReference type="GO" id="GO:0005737">
    <property type="term" value="C:cytoplasm"/>
    <property type="evidence" value="ECO:0007669"/>
    <property type="project" value="UniProtKB-SubCell"/>
</dbReference>
<dbReference type="InterPro" id="IPR036976">
    <property type="entry name" value="RimM_N_sf"/>
</dbReference>
<evidence type="ECO:0000256" key="2">
    <source>
        <dbReference type="ARBA" id="ARBA00022517"/>
    </source>
</evidence>
<evidence type="ECO:0000259" key="6">
    <source>
        <dbReference type="Pfam" id="PF01782"/>
    </source>
</evidence>
<dbReference type="InterPro" id="IPR011033">
    <property type="entry name" value="PRC_barrel-like_sf"/>
</dbReference>
<dbReference type="Gene3D" id="2.40.30.60">
    <property type="entry name" value="RimM"/>
    <property type="match status" value="1"/>
</dbReference>
<sequence>MQVGTLGATHGIKGFIKVHTGGDSLVSAKLPLVCQVRPLGGGTKEIKITSLKPNGNHLLCKIEGYDSPESVVIFRNASLWLSRSLLPKVDDGEVYVTDLVGLSAVLSLGGEKLDYTVESVIDNPAHPILRFVSNSPKEDFSEILVPFLNLYVGDWNLETGEIEVKSWEDWFAV</sequence>
<keyword evidence="2 5" id="KW-0690">Ribosome biogenesis</keyword>
<dbReference type="SUPFAM" id="SSF50346">
    <property type="entry name" value="PRC-barrel domain"/>
    <property type="match status" value="1"/>
</dbReference>
<dbReference type="OrthoDB" id="9810331at2"/>
<dbReference type="GO" id="GO:0043022">
    <property type="term" value="F:ribosome binding"/>
    <property type="evidence" value="ECO:0007669"/>
    <property type="project" value="InterPro"/>
</dbReference>
<proteinExistence type="inferred from homology"/>
<dbReference type="GO" id="GO:0005840">
    <property type="term" value="C:ribosome"/>
    <property type="evidence" value="ECO:0007669"/>
    <property type="project" value="InterPro"/>
</dbReference>
<dbReference type="Proteomes" id="UP000298058">
    <property type="component" value="Unassembled WGS sequence"/>
</dbReference>
<comment type="function">
    <text evidence="5">An accessory protein needed during the final step in the assembly of 30S ribosomal subunit, possibly for assembly of the head region. Essential for efficient processing of 16S rRNA. May be needed both before and after RbfA during the maturation of 16S rRNA. It has affinity for free ribosomal 30S subunits but not for 70S ribosomes.</text>
</comment>
<comment type="subcellular location">
    <subcellularLocation>
        <location evidence="5">Cytoplasm</location>
    </subcellularLocation>
</comment>
<evidence type="ECO:0000256" key="3">
    <source>
        <dbReference type="ARBA" id="ARBA00022552"/>
    </source>
</evidence>
<dbReference type="InterPro" id="IPR002676">
    <property type="entry name" value="RimM_N"/>
</dbReference>
<dbReference type="GO" id="GO:0006364">
    <property type="term" value="P:rRNA processing"/>
    <property type="evidence" value="ECO:0007669"/>
    <property type="project" value="UniProtKB-UniRule"/>
</dbReference>
<evidence type="ECO:0000256" key="4">
    <source>
        <dbReference type="ARBA" id="ARBA00023186"/>
    </source>
</evidence>
<name>A0A4R9M225_9LEPT</name>
<evidence type="ECO:0000256" key="5">
    <source>
        <dbReference type="HAMAP-Rule" id="MF_00014"/>
    </source>
</evidence>
<dbReference type="PANTHER" id="PTHR33692:SF1">
    <property type="entry name" value="RIBOSOME MATURATION FACTOR RIMM"/>
    <property type="match status" value="1"/>
</dbReference>
<accession>A0A4R9M225</accession>
<dbReference type="EMBL" id="RQHW01000047">
    <property type="protein sequence ID" value="TGN18808.1"/>
    <property type="molecule type" value="Genomic_DNA"/>
</dbReference>
<keyword evidence="8" id="KW-1185">Reference proteome</keyword>
<reference evidence="7" key="1">
    <citation type="journal article" date="2019" name="PLoS Negl. Trop. Dis.">
        <title>Revisiting the worldwide diversity of Leptospira species in the environment.</title>
        <authorList>
            <person name="Vincent A.T."/>
            <person name="Schiettekatte O."/>
            <person name="Bourhy P."/>
            <person name="Veyrier F.J."/>
            <person name="Picardeau M."/>
        </authorList>
    </citation>
    <scope>NUCLEOTIDE SEQUENCE [LARGE SCALE GENOMIC DNA]</scope>
    <source>
        <strain evidence="7">201300427</strain>
    </source>
</reference>
<gene>
    <name evidence="5 7" type="primary">rimM</name>
    <name evidence="7" type="ORF">EHS15_14165</name>
</gene>
<dbReference type="SUPFAM" id="SSF50447">
    <property type="entry name" value="Translation proteins"/>
    <property type="match status" value="1"/>
</dbReference>
<evidence type="ECO:0000313" key="7">
    <source>
        <dbReference type="EMBL" id="TGN18808.1"/>
    </source>
</evidence>
<comment type="domain">
    <text evidence="5">The PRC barrel domain binds ribosomal protein uS19.</text>
</comment>
<dbReference type="HAMAP" id="MF_00014">
    <property type="entry name" value="Ribosome_mat_RimM"/>
    <property type="match status" value="1"/>
</dbReference>
<evidence type="ECO:0000313" key="8">
    <source>
        <dbReference type="Proteomes" id="UP000298058"/>
    </source>
</evidence>
<dbReference type="Gene3D" id="2.30.30.240">
    <property type="entry name" value="PRC-barrel domain"/>
    <property type="match status" value="1"/>
</dbReference>
<protein>
    <recommendedName>
        <fullName evidence="5">Ribosome maturation factor RimM</fullName>
    </recommendedName>
</protein>
<dbReference type="InterPro" id="IPR009000">
    <property type="entry name" value="Transl_B-barrel_sf"/>
</dbReference>